<protein>
    <recommendedName>
        <fullName evidence="1">Aminotransferase-like plant mobile domain-containing protein</fullName>
    </recommendedName>
</protein>
<keyword evidence="3" id="KW-1185">Reference proteome</keyword>
<reference evidence="2" key="1">
    <citation type="journal article" date="2012" name="Nat. Biotechnol.">
        <title>Draft genome sequence of pigeonpea (Cajanus cajan), an orphan legume crop of resource-poor farmers.</title>
        <authorList>
            <person name="Varshney R.K."/>
            <person name="Chen W."/>
            <person name="Li Y."/>
            <person name="Bharti A.K."/>
            <person name="Saxena R.K."/>
            <person name="Schlueter J.A."/>
            <person name="Donoghue M.T."/>
            <person name="Azam S."/>
            <person name="Fan G."/>
            <person name="Whaley A.M."/>
            <person name="Farmer A.D."/>
            <person name="Sheridan J."/>
            <person name="Iwata A."/>
            <person name="Tuteja R."/>
            <person name="Penmetsa R.V."/>
            <person name="Wu W."/>
            <person name="Upadhyaya H.D."/>
            <person name="Yang S.P."/>
            <person name="Shah T."/>
            <person name="Saxena K.B."/>
            <person name="Michael T."/>
            <person name="McCombie W.R."/>
            <person name="Yang B."/>
            <person name="Zhang G."/>
            <person name="Yang H."/>
            <person name="Wang J."/>
            <person name="Spillane C."/>
            <person name="Cook D.R."/>
            <person name="May G.D."/>
            <person name="Xu X."/>
            <person name="Jackson S.A."/>
        </authorList>
    </citation>
    <scope>NUCLEOTIDE SEQUENCE [LARGE SCALE GENOMIC DNA]</scope>
</reference>
<evidence type="ECO:0000313" key="3">
    <source>
        <dbReference type="Proteomes" id="UP000075243"/>
    </source>
</evidence>
<dbReference type="EMBL" id="KQ483822">
    <property type="protein sequence ID" value="KYP40648.1"/>
    <property type="molecule type" value="Genomic_DNA"/>
</dbReference>
<dbReference type="Gramene" id="C.cajan_36161.t">
    <property type="protein sequence ID" value="C.cajan_36161.t.cds1"/>
    <property type="gene ID" value="C.cajan_36161"/>
</dbReference>
<sequence length="50" mass="5854">MYLTGVDILPNKSASKVHLMYLDLLIDFDNIRHYSWGSACLETLYREMCL</sequence>
<gene>
    <name evidence="2" type="ORF">KK1_038002</name>
</gene>
<dbReference type="Proteomes" id="UP000075243">
    <property type="component" value="Unassembled WGS sequence"/>
</dbReference>
<proteinExistence type="predicted"/>
<name>A0A151RDF1_CAJCA</name>
<evidence type="ECO:0000259" key="1">
    <source>
        <dbReference type="Pfam" id="PF10536"/>
    </source>
</evidence>
<feature type="domain" description="Aminotransferase-like plant mobile" evidence="1">
    <location>
        <begin position="1"/>
        <end position="49"/>
    </location>
</feature>
<dbReference type="Pfam" id="PF10536">
    <property type="entry name" value="PMD"/>
    <property type="match status" value="1"/>
</dbReference>
<evidence type="ECO:0000313" key="2">
    <source>
        <dbReference type="EMBL" id="KYP40648.1"/>
    </source>
</evidence>
<dbReference type="InterPro" id="IPR019557">
    <property type="entry name" value="AminoTfrase-like_pln_mobile"/>
</dbReference>
<accession>A0A151RDF1</accession>
<dbReference type="AlphaFoldDB" id="A0A151RDF1"/>
<organism evidence="2 3">
    <name type="scientific">Cajanus cajan</name>
    <name type="common">Pigeon pea</name>
    <name type="synonym">Cajanus indicus</name>
    <dbReference type="NCBI Taxonomy" id="3821"/>
    <lineage>
        <taxon>Eukaryota</taxon>
        <taxon>Viridiplantae</taxon>
        <taxon>Streptophyta</taxon>
        <taxon>Embryophyta</taxon>
        <taxon>Tracheophyta</taxon>
        <taxon>Spermatophyta</taxon>
        <taxon>Magnoliopsida</taxon>
        <taxon>eudicotyledons</taxon>
        <taxon>Gunneridae</taxon>
        <taxon>Pentapetalae</taxon>
        <taxon>rosids</taxon>
        <taxon>fabids</taxon>
        <taxon>Fabales</taxon>
        <taxon>Fabaceae</taxon>
        <taxon>Papilionoideae</taxon>
        <taxon>50 kb inversion clade</taxon>
        <taxon>NPAAA clade</taxon>
        <taxon>indigoferoid/millettioid clade</taxon>
        <taxon>Phaseoleae</taxon>
        <taxon>Cajanus</taxon>
    </lineage>
</organism>